<feature type="compositionally biased region" description="Low complexity" evidence="1">
    <location>
        <begin position="46"/>
        <end position="55"/>
    </location>
</feature>
<evidence type="ECO:0000313" key="2">
    <source>
        <dbReference type="EMBL" id="KAA6403389.1"/>
    </source>
</evidence>
<feature type="compositionally biased region" description="Basic residues" evidence="1">
    <location>
        <begin position="205"/>
        <end position="220"/>
    </location>
</feature>
<feature type="region of interest" description="Disordered" evidence="1">
    <location>
        <begin position="121"/>
        <end position="154"/>
    </location>
</feature>
<evidence type="ECO:0000256" key="1">
    <source>
        <dbReference type="SAM" id="MobiDB-lite"/>
    </source>
</evidence>
<feature type="compositionally biased region" description="Acidic residues" evidence="1">
    <location>
        <begin position="308"/>
        <end position="318"/>
    </location>
</feature>
<dbReference type="Proteomes" id="UP000324800">
    <property type="component" value="Unassembled WGS sequence"/>
</dbReference>
<gene>
    <name evidence="2" type="ORF">EZS28_001093</name>
</gene>
<comment type="caution">
    <text evidence="2">The sequence shown here is derived from an EMBL/GenBank/DDBJ whole genome shotgun (WGS) entry which is preliminary data.</text>
</comment>
<name>A0A5J4XA35_9EUKA</name>
<feature type="region of interest" description="Disordered" evidence="1">
    <location>
        <begin position="40"/>
        <end position="73"/>
    </location>
</feature>
<dbReference type="AlphaFoldDB" id="A0A5J4XA35"/>
<organism evidence="2 3">
    <name type="scientific">Streblomastix strix</name>
    <dbReference type="NCBI Taxonomy" id="222440"/>
    <lineage>
        <taxon>Eukaryota</taxon>
        <taxon>Metamonada</taxon>
        <taxon>Preaxostyla</taxon>
        <taxon>Oxymonadida</taxon>
        <taxon>Streblomastigidae</taxon>
        <taxon>Streblomastix</taxon>
    </lineage>
</organism>
<feature type="compositionally biased region" description="Basic and acidic residues" evidence="1">
    <location>
        <begin position="56"/>
        <end position="73"/>
    </location>
</feature>
<feature type="region of interest" description="Disordered" evidence="1">
    <location>
        <begin position="295"/>
        <end position="328"/>
    </location>
</feature>
<feature type="compositionally biased region" description="Polar residues" evidence="1">
    <location>
        <begin position="319"/>
        <end position="328"/>
    </location>
</feature>
<dbReference type="EMBL" id="SNRW01000106">
    <property type="protein sequence ID" value="KAA6403389.1"/>
    <property type="molecule type" value="Genomic_DNA"/>
</dbReference>
<reference evidence="2 3" key="1">
    <citation type="submission" date="2019-03" db="EMBL/GenBank/DDBJ databases">
        <title>Single cell metagenomics reveals metabolic interactions within the superorganism composed of flagellate Streblomastix strix and complex community of Bacteroidetes bacteria on its surface.</title>
        <authorList>
            <person name="Treitli S.C."/>
            <person name="Kolisko M."/>
            <person name="Husnik F."/>
            <person name="Keeling P."/>
            <person name="Hampl V."/>
        </authorList>
    </citation>
    <scope>NUCLEOTIDE SEQUENCE [LARGE SCALE GENOMIC DNA]</scope>
    <source>
        <strain evidence="2">ST1C</strain>
    </source>
</reference>
<protein>
    <submittedName>
        <fullName evidence="2">Uncharacterized protein</fullName>
    </submittedName>
</protein>
<feature type="compositionally biased region" description="Basic and acidic residues" evidence="1">
    <location>
        <begin position="137"/>
        <end position="152"/>
    </location>
</feature>
<accession>A0A5J4XA35</accession>
<feature type="region of interest" description="Disordered" evidence="1">
    <location>
        <begin position="205"/>
        <end position="225"/>
    </location>
</feature>
<sequence length="542" mass="63459">MPISVKWKNKQKQEQLLQHAIEKIRIRVEKEKEFNRRLLMMKGGWQQQSESTLSSEETRKREEEEEKKKQDIELKLQQKKEQYEADNLKFAEEAAANARKPFNRSLSEAPKFPSRLPENTFLQQQHPQWRRFQPTKQESRALRRSQERDQRSKNVSAVVYNHILPTTRGYGDIISQQLQQARDKEEQQGMPPLSGRFEFKIDSKRKHLHHKRKEKQRWRKKSNEVENLDENENILSEDKRMQQVGFESKSEEQTDNQFEEDELNIEDKIKSQTQNMKNLPNPVITQVNSQFRVNTREIRTKKQPLIPYEDDQQDDSEQNMDQSSQQEFPTERMQIAIVTQPSKAQQTTNVYGGGSGGFHGFGGQFGKRDLNVRNVRNENKQNKDDGKIQSNLQNLTQQLGETQMIAETIADNRIDNIIYVYADQIVDVVSSNGLEFEIVDDEDDEDDVEEEEDDDAEEDEEILDLGDIRDDNTVVDGYEKIFTGSFEQIFEFDGESYLFFIVIDPSVVEERFIIDKSLSVLLPISSFNKNSSKILSSNQFLF</sequence>
<evidence type="ECO:0000313" key="3">
    <source>
        <dbReference type="Proteomes" id="UP000324800"/>
    </source>
</evidence>
<proteinExistence type="predicted"/>